<proteinExistence type="evidence at transcript level"/>
<name>A0A1P7ZCS1_CONBE</name>
<dbReference type="EMBL" id="KP644563">
    <property type="protein sequence ID" value="ALM87519.1"/>
    <property type="molecule type" value="mRNA"/>
</dbReference>
<accession>A0A1P7ZCS1</accession>
<reference evidence="1" key="1">
    <citation type="submission" date="2015-01" db="EMBL/GenBank/DDBJ databases">
        <title>A model to identify novel conotoxins from transcriptomics based on NON-BLAST algorithm.</title>
        <authorList>
            <person name="Lu A."/>
            <person name="Wang Z."/>
        </authorList>
    </citation>
    <scope>NUCLEOTIDE SEQUENCE</scope>
</reference>
<sequence>MWKTNRTSTQMNGATSGCLLLGGAVVCRYASRRQCVNAALSAQHPWRSAGRFYPQRQRLLISWIIAPTSLV</sequence>
<protein>
    <submittedName>
        <fullName evidence="1">Conotoxin</fullName>
    </submittedName>
</protein>
<organism evidence="1">
    <name type="scientific">Conus betulinus</name>
    <name type="common">Beech cone</name>
    <dbReference type="NCBI Taxonomy" id="89764"/>
    <lineage>
        <taxon>Eukaryota</taxon>
        <taxon>Metazoa</taxon>
        <taxon>Spiralia</taxon>
        <taxon>Lophotrochozoa</taxon>
        <taxon>Mollusca</taxon>
        <taxon>Gastropoda</taxon>
        <taxon>Caenogastropoda</taxon>
        <taxon>Neogastropoda</taxon>
        <taxon>Conoidea</taxon>
        <taxon>Conidae</taxon>
        <taxon>Conus</taxon>
        <taxon>Dendroconus</taxon>
    </lineage>
</organism>
<evidence type="ECO:0000313" key="1">
    <source>
        <dbReference type="EMBL" id="ALM87519.1"/>
    </source>
</evidence>
<dbReference type="AlphaFoldDB" id="A0A1P7ZCS1"/>
<dbReference type="PROSITE" id="PS51257">
    <property type="entry name" value="PROKAR_LIPOPROTEIN"/>
    <property type="match status" value="1"/>
</dbReference>